<evidence type="ECO:0000256" key="2">
    <source>
        <dbReference type="ARBA" id="ARBA00022723"/>
    </source>
</evidence>
<dbReference type="PIRSF" id="PIRSF004640">
    <property type="entry name" value="IspG"/>
    <property type="match status" value="1"/>
</dbReference>
<dbReference type="GO" id="GO:0005506">
    <property type="term" value="F:iron ion binding"/>
    <property type="evidence" value="ECO:0007669"/>
    <property type="project" value="InterPro"/>
</dbReference>
<dbReference type="InterPro" id="IPR016425">
    <property type="entry name" value="IspG_bac"/>
</dbReference>
<keyword evidence="5 7" id="KW-0411">Iron-sulfur</keyword>
<comment type="similarity">
    <text evidence="7">Belongs to the IspG family.</text>
</comment>
<keyword evidence="1 7" id="KW-0004">4Fe-4S</keyword>
<dbReference type="GO" id="GO:0141197">
    <property type="term" value="F:4-hydroxy-3-methylbut-2-enyl-diphosphate synthase activity (flavodoxin)"/>
    <property type="evidence" value="ECO:0007669"/>
    <property type="project" value="UniProtKB-EC"/>
</dbReference>
<evidence type="ECO:0000313" key="10">
    <source>
        <dbReference type="EMBL" id="KYH32147.1"/>
    </source>
</evidence>
<feature type="domain" description="IspG TIM-barrel" evidence="8">
    <location>
        <begin position="8"/>
        <end position="247"/>
    </location>
</feature>
<keyword evidence="6 7" id="KW-0414">Isoprene biosynthesis</keyword>
<keyword evidence="11" id="KW-1185">Reference proteome</keyword>
<dbReference type="InterPro" id="IPR058579">
    <property type="entry name" value="IspG_C"/>
</dbReference>
<dbReference type="GO" id="GO:0051539">
    <property type="term" value="F:4 iron, 4 sulfur cluster binding"/>
    <property type="evidence" value="ECO:0007669"/>
    <property type="project" value="UniProtKB-UniRule"/>
</dbReference>
<dbReference type="PATRIC" id="fig|1122241.3.peg.1819"/>
<comment type="pathway">
    <text evidence="7">Isoprenoid biosynthesis; isopentenyl diphosphate biosynthesis via DXP pathway; isopentenyl diphosphate from 1-deoxy-D-xylulose 5-phosphate: step 5/6.</text>
</comment>
<dbReference type="NCBIfam" id="TIGR00612">
    <property type="entry name" value="ispG_gcpE"/>
    <property type="match status" value="1"/>
</dbReference>
<evidence type="ECO:0000259" key="8">
    <source>
        <dbReference type="Pfam" id="PF04551"/>
    </source>
</evidence>
<dbReference type="UniPathway" id="UPA00056">
    <property type="reaction ID" value="UER00096"/>
</dbReference>
<protein>
    <recommendedName>
        <fullName evidence="7">4-hydroxy-3-methylbut-2-en-1-yl diphosphate synthase (flavodoxin)</fullName>
        <ecNumber evidence="7">1.17.7.3</ecNumber>
    </recommendedName>
    <alternativeName>
        <fullName evidence="7">1-hydroxy-2-methyl-2-(E)-butenyl 4-diphosphate synthase</fullName>
    </alternativeName>
</protein>
<dbReference type="NCBIfam" id="NF001540">
    <property type="entry name" value="PRK00366.1"/>
    <property type="match status" value="1"/>
</dbReference>
<organism evidence="10 11">
    <name type="scientific">Moorella mulderi DSM 14980</name>
    <dbReference type="NCBI Taxonomy" id="1122241"/>
    <lineage>
        <taxon>Bacteria</taxon>
        <taxon>Bacillati</taxon>
        <taxon>Bacillota</taxon>
        <taxon>Clostridia</taxon>
        <taxon>Neomoorellales</taxon>
        <taxon>Neomoorellaceae</taxon>
        <taxon>Neomoorella</taxon>
    </lineage>
</organism>
<dbReference type="SUPFAM" id="SSF51604">
    <property type="entry name" value="Enolase C-terminal domain-like"/>
    <property type="match status" value="1"/>
</dbReference>
<evidence type="ECO:0000256" key="7">
    <source>
        <dbReference type="HAMAP-Rule" id="MF_00159"/>
    </source>
</evidence>
<sequence>MSITRRPTRQIRVGKVAVGGGAPISVQSMTNTDTRDIAATVAQIQRLARAGCEIVRLAVPDQEAAAALARIKAQVDIPIIADIHFDYRLALAALEAGVDGLRLNPGNIGGPGRVKAVVKEASARRVPIRIGVNAGSLEKEAMAAHGGVTAAAMVASAMKHIRLLEDLDFYDIKISLKAAEVPLMLEAYRQLAGQVDYPLHLGVTEAGRGLEGAVKSAVGIGILLNEGIGDTIRVSLTGDPVQEVVAGFAILRSLGLRQRGIELISCPTCGRCQVDVEGVVARVQQDLQDVARPLKVAVMGCAVNGPGEARQADVGIAGGPGFGLLFRHGRPVRKVKEEDMARALIEEVRRLVAEEEEEENANE</sequence>
<comment type="function">
    <text evidence="7">Converts 2C-methyl-D-erythritol 2,4-cyclodiphosphate (ME-2,4cPP) into 1-hydroxy-2-methyl-2-(E)-butenyl 4-diphosphate.</text>
</comment>
<dbReference type="GO" id="GO:0019288">
    <property type="term" value="P:isopentenyl diphosphate biosynthetic process, methylerythritol 4-phosphate pathway"/>
    <property type="evidence" value="ECO:0007669"/>
    <property type="project" value="UniProtKB-UniRule"/>
</dbReference>
<dbReference type="InterPro" id="IPR004588">
    <property type="entry name" value="IspG_bac-typ"/>
</dbReference>
<name>A0A151AXL6_9FIRM</name>
<dbReference type="Pfam" id="PF04551">
    <property type="entry name" value="GcpE"/>
    <property type="match status" value="1"/>
</dbReference>
<evidence type="ECO:0000313" key="11">
    <source>
        <dbReference type="Proteomes" id="UP000075670"/>
    </source>
</evidence>
<dbReference type="OrthoDB" id="9803214at2"/>
<dbReference type="GO" id="GO:0016114">
    <property type="term" value="P:terpenoid biosynthetic process"/>
    <property type="evidence" value="ECO:0007669"/>
    <property type="project" value="InterPro"/>
</dbReference>
<dbReference type="SUPFAM" id="SSF56014">
    <property type="entry name" value="Nitrite and sulphite reductase 4Fe-4S domain-like"/>
    <property type="match status" value="1"/>
</dbReference>
<feature type="binding site" evidence="7">
    <location>
        <position position="301"/>
    </location>
    <ligand>
        <name>[4Fe-4S] cluster</name>
        <dbReference type="ChEBI" id="CHEBI:49883"/>
    </ligand>
</feature>
<evidence type="ECO:0000256" key="4">
    <source>
        <dbReference type="ARBA" id="ARBA00023004"/>
    </source>
</evidence>
<feature type="binding site" evidence="7">
    <location>
        <position position="269"/>
    </location>
    <ligand>
        <name>[4Fe-4S] cluster</name>
        <dbReference type="ChEBI" id="CHEBI:49883"/>
    </ligand>
</feature>
<dbReference type="InterPro" id="IPR036849">
    <property type="entry name" value="Enolase-like_C_sf"/>
</dbReference>
<gene>
    <name evidence="7 10" type="primary">ispG</name>
    <name evidence="10" type="ORF">MOMUL_17220</name>
</gene>
<dbReference type="FunFam" id="3.20.20.20:FF:000001">
    <property type="entry name" value="4-hydroxy-3-methylbut-2-en-1-yl diphosphate synthase (flavodoxin)"/>
    <property type="match status" value="1"/>
</dbReference>
<evidence type="ECO:0000256" key="5">
    <source>
        <dbReference type="ARBA" id="ARBA00023014"/>
    </source>
</evidence>
<feature type="binding site" evidence="7">
    <location>
        <position position="308"/>
    </location>
    <ligand>
        <name>[4Fe-4S] cluster</name>
        <dbReference type="ChEBI" id="CHEBI:49883"/>
    </ligand>
</feature>
<dbReference type="InterPro" id="IPR045854">
    <property type="entry name" value="NO2/SO3_Rdtase_4Fe4S_sf"/>
</dbReference>
<reference evidence="10 11" key="1">
    <citation type="submission" date="2016-02" db="EMBL/GenBank/DDBJ databases">
        <title>Genome sequence of Moorella mulderi DSM 14980.</title>
        <authorList>
            <person name="Poehlein A."/>
            <person name="Daniel R."/>
        </authorList>
    </citation>
    <scope>NUCLEOTIDE SEQUENCE [LARGE SCALE GENOMIC DNA]</scope>
    <source>
        <strain evidence="10 11">DSM 14980</strain>
    </source>
</reference>
<dbReference type="InterPro" id="IPR058578">
    <property type="entry name" value="IspG_TIM"/>
</dbReference>
<evidence type="ECO:0000256" key="3">
    <source>
        <dbReference type="ARBA" id="ARBA00023002"/>
    </source>
</evidence>
<evidence type="ECO:0000256" key="1">
    <source>
        <dbReference type="ARBA" id="ARBA00022485"/>
    </source>
</evidence>
<dbReference type="Pfam" id="PF26540">
    <property type="entry name" value="GcpE_C"/>
    <property type="match status" value="1"/>
</dbReference>
<dbReference type="PANTHER" id="PTHR30454:SF0">
    <property type="entry name" value="4-HYDROXY-3-METHYLBUT-2-EN-1-YL DIPHOSPHATE SYNTHASE (FERREDOXIN), CHLOROPLASTIC"/>
    <property type="match status" value="1"/>
</dbReference>
<keyword evidence="3 7" id="KW-0560">Oxidoreductase</keyword>
<feature type="binding site" evidence="7">
    <location>
        <position position="266"/>
    </location>
    <ligand>
        <name>[4Fe-4S] cluster</name>
        <dbReference type="ChEBI" id="CHEBI:49883"/>
    </ligand>
</feature>
<evidence type="ECO:0000259" key="9">
    <source>
        <dbReference type="Pfam" id="PF26540"/>
    </source>
</evidence>
<keyword evidence="4 7" id="KW-0408">Iron</keyword>
<dbReference type="HAMAP" id="MF_00159">
    <property type="entry name" value="IspG"/>
    <property type="match status" value="1"/>
</dbReference>
<dbReference type="AlphaFoldDB" id="A0A151AXL6"/>
<evidence type="ECO:0000256" key="6">
    <source>
        <dbReference type="ARBA" id="ARBA00023229"/>
    </source>
</evidence>
<accession>A0A151AXL6</accession>
<dbReference type="PANTHER" id="PTHR30454">
    <property type="entry name" value="4-HYDROXY-3-METHYLBUT-2-EN-1-YL DIPHOSPHATE SYNTHASE"/>
    <property type="match status" value="1"/>
</dbReference>
<dbReference type="GO" id="GO:0046429">
    <property type="term" value="F:4-hydroxy-3-methylbut-2-en-1-yl diphosphate synthase activity (ferredoxin)"/>
    <property type="evidence" value="ECO:0007669"/>
    <property type="project" value="UniProtKB-UniRule"/>
</dbReference>
<dbReference type="EMBL" id="LTBC01000005">
    <property type="protein sequence ID" value="KYH32147.1"/>
    <property type="molecule type" value="Genomic_DNA"/>
</dbReference>
<dbReference type="EC" id="1.17.7.3" evidence="7"/>
<dbReference type="Proteomes" id="UP000075670">
    <property type="component" value="Unassembled WGS sequence"/>
</dbReference>
<dbReference type="Gene3D" id="3.20.20.20">
    <property type="entry name" value="Dihydropteroate synthase-like"/>
    <property type="match status" value="1"/>
</dbReference>
<feature type="domain" description="IspG C-terminal" evidence="9">
    <location>
        <begin position="262"/>
        <end position="349"/>
    </location>
</feature>
<comment type="cofactor">
    <cofactor evidence="7">
        <name>[4Fe-4S] cluster</name>
        <dbReference type="ChEBI" id="CHEBI:49883"/>
    </cofactor>
    <text evidence="7">Binds 1 [4Fe-4S] cluster.</text>
</comment>
<dbReference type="Gene3D" id="3.30.413.10">
    <property type="entry name" value="Sulfite Reductase Hemoprotein, domain 1"/>
    <property type="match status" value="1"/>
</dbReference>
<comment type="catalytic activity">
    <reaction evidence="7">
        <text>(2E)-4-hydroxy-3-methylbut-2-enyl diphosphate + oxidized [flavodoxin] + H2O + 2 H(+) = 2-C-methyl-D-erythritol 2,4-cyclic diphosphate + reduced [flavodoxin]</text>
        <dbReference type="Rhea" id="RHEA:43604"/>
        <dbReference type="Rhea" id="RHEA-COMP:10622"/>
        <dbReference type="Rhea" id="RHEA-COMP:10623"/>
        <dbReference type="ChEBI" id="CHEBI:15377"/>
        <dbReference type="ChEBI" id="CHEBI:15378"/>
        <dbReference type="ChEBI" id="CHEBI:57618"/>
        <dbReference type="ChEBI" id="CHEBI:58210"/>
        <dbReference type="ChEBI" id="CHEBI:58483"/>
        <dbReference type="ChEBI" id="CHEBI:128753"/>
        <dbReference type="EC" id="1.17.7.3"/>
    </reaction>
</comment>
<keyword evidence="2 7" id="KW-0479">Metal-binding</keyword>
<proteinExistence type="inferred from homology"/>
<dbReference type="InterPro" id="IPR011005">
    <property type="entry name" value="Dihydropteroate_synth-like_sf"/>
</dbReference>
<comment type="caution">
    <text evidence="10">The sequence shown here is derived from an EMBL/GenBank/DDBJ whole genome shotgun (WGS) entry which is preliminary data.</text>
</comment>